<accession>A0A5J4ZMV8</accession>
<feature type="repeat" description="PPR" evidence="2">
    <location>
        <begin position="285"/>
        <end position="319"/>
    </location>
</feature>
<reference evidence="3 4" key="1">
    <citation type="submission" date="2019-09" db="EMBL/GenBank/DDBJ databases">
        <title>A chromosome-level genome assembly of the Chinese tupelo Nyssa sinensis.</title>
        <authorList>
            <person name="Yang X."/>
            <person name="Kang M."/>
            <person name="Yang Y."/>
            <person name="Xiong H."/>
            <person name="Wang M."/>
            <person name="Zhang Z."/>
            <person name="Wang Z."/>
            <person name="Wu H."/>
            <person name="Ma T."/>
            <person name="Liu J."/>
            <person name="Xi Z."/>
        </authorList>
    </citation>
    <scope>NUCLEOTIDE SEQUENCE [LARGE SCALE GENOMIC DNA]</scope>
    <source>
        <strain evidence="3">J267</strain>
        <tissue evidence="3">Leaf</tissue>
    </source>
</reference>
<dbReference type="GO" id="GO:0003723">
    <property type="term" value="F:RNA binding"/>
    <property type="evidence" value="ECO:0007669"/>
    <property type="project" value="InterPro"/>
</dbReference>
<evidence type="ECO:0000256" key="2">
    <source>
        <dbReference type="PROSITE-ProRule" id="PRU00708"/>
    </source>
</evidence>
<evidence type="ECO:0008006" key="5">
    <source>
        <dbReference type="Google" id="ProtNLM"/>
    </source>
</evidence>
<dbReference type="OrthoDB" id="768257at2759"/>
<dbReference type="InterPro" id="IPR046848">
    <property type="entry name" value="E_motif"/>
</dbReference>
<dbReference type="PROSITE" id="PS51375">
    <property type="entry name" value="PPR"/>
    <property type="match status" value="3"/>
</dbReference>
<dbReference type="InterPro" id="IPR011990">
    <property type="entry name" value="TPR-like_helical_dom_sf"/>
</dbReference>
<name>A0A5J4ZMV8_9ASTE</name>
<evidence type="ECO:0000313" key="4">
    <source>
        <dbReference type="Proteomes" id="UP000325577"/>
    </source>
</evidence>
<dbReference type="Pfam" id="PF20431">
    <property type="entry name" value="E_motif"/>
    <property type="match status" value="1"/>
</dbReference>
<evidence type="ECO:0000256" key="1">
    <source>
        <dbReference type="ARBA" id="ARBA00022737"/>
    </source>
</evidence>
<evidence type="ECO:0000313" key="3">
    <source>
        <dbReference type="EMBL" id="KAA8518832.1"/>
    </source>
</evidence>
<dbReference type="AlphaFoldDB" id="A0A5J4ZMV8"/>
<dbReference type="FunFam" id="1.25.40.10:FF:001139">
    <property type="entry name" value="Uncharacterized protein"/>
    <property type="match status" value="1"/>
</dbReference>
<dbReference type="Pfam" id="PF13041">
    <property type="entry name" value="PPR_2"/>
    <property type="match status" value="2"/>
</dbReference>
<organism evidence="3 4">
    <name type="scientific">Nyssa sinensis</name>
    <dbReference type="NCBI Taxonomy" id="561372"/>
    <lineage>
        <taxon>Eukaryota</taxon>
        <taxon>Viridiplantae</taxon>
        <taxon>Streptophyta</taxon>
        <taxon>Embryophyta</taxon>
        <taxon>Tracheophyta</taxon>
        <taxon>Spermatophyta</taxon>
        <taxon>Magnoliopsida</taxon>
        <taxon>eudicotyledons</taxon>
        <taxon>Gunneridae</taxon>
        <taxon>Pentapetalae</taxon>
        <taxon>asterids</taxon>
        <taxon>Cornales</taxon>
        <taxon>Nyssaceae</taxon>
        <taxon>Nyssa</taxon>
    </lineage>
</organism>
<dbReference type="GO" id="GO:0009451">
    <property type="term" value="P:RNA modification"/>
    <property type="evidence" value="ECO:0007669"/>
    <property type="project" value="InterPro"/>
</dbReference>
<dbReference type="Pfam" id="PF01535">
    <property type="entry name" value="PPR"/>
    <property type="match status" value="1"/>
</dbReference>
<dbReference type="PANTHER" id="PTHR47926:SF438">
    <property type="entry name" value="PENTATRICOPEPTIDE REPEAT-CONTAINING PROTEIN"/>
    <property type="match status" value="1"/>
</dbReference>
<dbReference type="InterPro" id="IPR002885">
    <property type="entry name" value="PPR_rpt"/>
</dbReference>
<keyword evidence="1" id="KW-0677">Repeat</keyword>
<gene>
    <name evidence="3" type="ORF">F0562_016394</name>
</gene>
<sequence>MKTIFLCIRKQPFYASSIPFFSGLLSVPHFRHLYSQTTIHPTKSKRLNKVLRILDVIAPKARTSNVTDSRQSHLRLIQDFLQTNSYQFNEQRVCSAYSNSREDSISVLFRLHREGLRADQSVLSHALSSCGSTRTLRVGIQVHCLAIRTGFMTNVYVGSSLITLYVKCGALGNAYRVFEEMPVKNVVSWTAIINGFALEWQVDVCLELYRLMRNSTAKPNDFTLASLLSACKCGNVPDGLYIFENMHSKDLVSWNSMIAGYAQHGLAWQAIDLFEEMKRQRVGPDAVTFLGILSSCRHVGLVKQGQLYFNSMIESGVKPEIDHYSCIVDLLGRAGFLEEARDFIKKMPINPNAVIWGSLLSSCRLHGNVWIGIEAAENKLVLEPGCTSTHLQLANLYASVGWWDQAARVRKLMKDKELKTDPGYSWIEIRNEVYRFRAEDNSSFKAQEIIAVVVNLVDHMRSLGYAPDKHELEVGYDLHRDI</sequence>
<proteinExistence type="predicted"/>
<dbReference type="EMBL" id="CM018050">
    <property type="protein sequence ID" value="KAA8518832.1"/>
    <property type="molecule type" value="Genomic_DNA"/>
</dbReference>
<dbReference type="Gene3D" id="1.25.40.10">
    <property type="entry name" value="Tetratricopeptide repeat domain"/>
    <property type="match status" value="2"/>
</dbReference>
<dbReference type="NCBIfam" id="TIGR00756">
    <property type="entry name" value="PPR"/>
    <property type="match status" value="1"/>
</dbReference>
<dbReference type="PANTHER" id="PTHR47926">
    <property type="entry name" value="PENTATRICOPEPTIDE REPEAT-CONTAINING PROTEIN"/>
    <property type="match status" value="1"/>
</dbReference>
<dbReference type="FunFam" id="1.25.40.10:FF:000378">
    <property type="entry name" value="Pentatricopeptide repeat-containing protein mitochondrial"/>
    <property type="match status" value="1"/>
</dbReference>
<keyword evidence="4" id="KW-1185">Reference proteome</keyword>
<protein>
    <recommendedName>
        <fullName evidence="5">DYW domain-containing protein</fullName>
    </recommendedName>
</protein>
<feature type="repeat" description="PPR" evidence="2">
    <location>
        <begin position="250"/>
        <end position="284"/>
    </location>
</feature>
<dbReference type="Proteomes" id="UP000325577">
    <property type="component" value="Linkage Group LG7"/>
</dbReference>
<dbReference type="InterPro" id="IPR046960">
    <property type="entry name" value="PPR_At4g14850-like_plant"/>
</dbReference>
<feature type="repeat" description="PPR" evidence="2">
    <location>
        <begin position="185"/>
        <end position="219"/>
    </location>
</feature>